<dbReference type="AlphaFoldDB" id="A0A7J7SVQ6"/>
<comment type="caution">
    <text evidence="1">The sequence shown here is derived from an EMBL/GenBank/DDBJ whole genome shotgun (WGS) entry which is preliminary data.</text>
</comment>
<sequence length="178" mass="19281">MGDASLLGATYGEDTGVPDLASSYGKRFLCSHGLRRLPCSHPGTPPLFAPHLHACCAAIPVCSRIFWRIQNKLLTTLRSSRICVFCSCFSRHGCAAARTAWRRLPSRLLGSGRMGSRGMLIGAGRSSGARGPWQGLRRGSWVLKAGILYAQPSRPGSHTGRHLEEQKMTLLFSPAAFC</sequence>
<evidence type="ECO:0000313" key="1">
    <source>
        <dbReference type="EMBL" id="KAF6292157.1"/>
    </source>
</evidence>
<proteinExistence type="predicted"/>
<reference evidence="1 2" key="1">
    <citation type="journal article" date="2020" name="Nature">
        <title>Six reference-quality genomes reveal evolution of bat adaptations.</title>
        <authorList>
            <person name="Jebb D."/>
            <person name="Huang Z."/>
            <person name="Pippel M."/>
            <person name="Hughes G.M."/>
            <person name="Lavrichenko K."/>
            <person name="Devanna P."/>
            <person name="Winkler S."/>
            <person name="Jermiin L.S."/>
            <person name="Skirmuntt E.C."/>
            <person name="Katzourakis A."/>
            <person name="Burkitt-Gray L."/>
            <person name="Ray D.A."/>
            <person name="Sullivan K.A.M."/>
            <person name="Roscito J.G."/>
            <person name="Kirilenko B.M."/>
            <person name="Davalos L.M."/>
            <person name="Corthals A.P."/>
            <person name="Power M.L."/>
            <person name="Jones G."/>
            <person name="Ransome R.D."/>
            <person name="Dechmann D.K.N."/>
            <person name="Locatelli A.G."/>
            <person name="Puechmaille S.J."/>
            <person name="Fedrigo O."/>
            <person name="Jarvis E.D."/>
            <person name="Hiller M."/>
            <person name="Vernes S.C."/>
            <person name="Myers E.W."/>
            <person name="Teeling E.C."/>
        </authorList>
    </citation>
    <scope>NUCLEOTIDE SEQUENCE [LARGE SCALE GENOMIC DNA]</scope>
    <source>
        <strain evidence="1">MPipKuh1</strain>
        <tissue evidence="1">Flight muscle</tissue>
    </source>
</reference>
<keyword evidence="2" id="KW-1185">Reference proteome</keyword>
<name>A0A7J7SVQ6_PIPKU</name>
<dbReference type="EMBL" id="JACAGB010000037">
    <property type="protein sequence ID" value="KAF6292157.1"/>
    <property type="molecule type" value="Genomic_DNA"/>
</dbReference>
<dbReference type="Proteomes" id="UP000558488">
    <property type="component" value="Unassembled WGS sequence"/>
</dbReference>
<gene>
    <name evidence="1" type="ORF">mPipKuh1_009766</name>
</gene>
<evidence type="ECO:0000313" key="2">
    <source>
        <dbReference type="Proteomes" id="UP000558488"/>
    </source>
</evidence>
<organism evidence="1 2">
    <name type="scientific">Pipistrellus kuhlii</name>
    <name type="common">Kuhl's pipistrelle</name>
    <dbReference type="NCBI Taxonomy" id="59472"/>
    <lineage>
        <taxon>Eukaryota</taxon>
        <taxon>Metazoa</taxon>
        <taxon>Chordata</taxon>
        <taxon>Craniata</taxon>
        <taxon>Vertebrata</taxon>
        <taxon>Euteleostomi</taxon>
        <taxon>Mammalia</taxon>
        <taxon>Eutheria</taxon>
        <taxon>Laurasiatheria</taxon>
        <taxon>Chiroptera</taxon>
        <taxon>Yangochiroptera</taxon>
        <taxon>Vespertilionidae</taxon>
        <taxon>Pipistrellus</taxon>
    </lineage>
</organism>
<protein>
    <submittedName>
        <fullName evidence="1">Uncharacterized protein</fullName>
    </submittedName>
</protein>
<accession>A0A7J7SVQ6</accession>